<dbReference type="NCBIfam" id="TIGR03404">
    <property type="entry name" value="bicupin_oxalic"/>
    <property type="match status" value="1"/>
</dbReference>
<dbReference type="OrthoDB" id="1973590at2"/>
<feature type="binding site" evidence="3">
    <location>
        <position position="135"/>
    </location>
    <ligand>
        <name>Mn(2+)</name>
        <dbReference type="ChEBI" id="CHEBI:29035"/>
        <label>1</label>
    </ligand>
</feature>
<dbReference type="SMART" id="SM00835">
    <property type="entry name" value="Cupin_1"/>
    <property type="match status" value="2"/>
</dbReference>
<dbReference type="CDD" id="cd20304">
    <property type="entry name" value="cupin_OxDC_N"/>
    <property type="match status" value="1"/>
</dbReference>
<dbReference type="SUPFAM" id="SSF51182">
    <property type="entry name" value="RmlC-like cupins"/>
    <property type="match status" value="1"/>
</dbReference>
<feature type="domain" description="Cupin type-1" evidence="6">
    <location>
        <begin position="93"/>
        <end position="233"/>
    </location>
</feature>
<feature type="region of interest" description="Disordered" evidence="4">
    <location>
        <begin position="32"/>
        <end position="79"/>
    </location>
</feature>
<feature type="chain" id="PRO_5013019605" evidence="5">
    <location>
        <begin position="29"/>
        <end position="424"/>
    </location>
</feature>
<evidence type="ECO:0000256" key="1">
    <source>
        <dbReference type="ARBA" id="ARBA00022723"/>
    </source>
</evidence>
<dbReference type="EMBL" id="LT670818">
    <property type="protein sequence ID" value="SHG57798.1"/>
    <property type="molecule type" value="Genomic_DNA"/>
</dbReference>
<evidence type="ECO:0000259" key="6">
    <source>
        <dbReference type="SMART" id="SM00835"/>
    </source>
</evidence>
<feature type="binding site" evidence="3">
    <location>
        <position position="137"/>
    </location>
    <ligand>
        <name>Mn(2+)</name>
        <dbReference type="ChEBI" id="CHEBI:29035"/>
        <label>1</label>
    </ligand>
</feature>
<dbReference type="Gene3D" id="2.60.120.10">
    <property type="entry name" value="Jelly Rolls"/>
    <property type="match status" value="2"/>
</dbReference>
<keyword evidence="3" id="KW-0464">Manganese</keyword>
<organism evidence="7 8">
    <name type="scientific">Bradyrhizobium erythrophlei</name>
    <dbReference type="NCBI Taxonomy" id="1437360"/>
    <lineage>
        <taxon>Bacteria</taxon>
        <taxon>Pseudomonadati</taxon>
        <taxon>Pseudomonadota</taxon>
        <taxon>Alphaproteobacteria</taxon>
        <taxon>Hyphomicrobiales</taxon>
        <taxon>Nitrobacteraceae</taxon>
        <taxon>Bradyrhizobium</taxon>
    </lineage>
</organism>
<evidence type="ECO:0000313" key="7">
    <source>
        <dbReference type="EMBL" id="SHG57798.1"/>
    </source>
</evidence>
<dbReference type="PANTHER" id="PTHR35848:SF9">
    <property type="entry name" value="SLL1358 PROTEIN"/>
    <property type="match status" value="1"/>
</dbReference>
<keyword evidence="1 3" id="KW-0479">Metal-binding</keyword>
<sequence length="424" mass="46093">MIFSRRDVLAATAAGGVVAAATMTTADAATPVRSDITFGNPNDPPQGAVNAKNPRSVSDPGPQNPAIRDQFPAAFSPPPTDVGDMPLSWASFNNAPRRIQNGGWARQVTQDSFAVADTISGVNMRLTSGGIREMHWHQFAEWAYMTYGTCRITTLDELGRPYIADVKEGDLWFFPAGLPHSLQGLGPDGCEFLICFDEGKASEFTTLLVSEWFTHTPPDILAQNFGVPVETFKDIPLRDLYIFQGNLPGDLAADRDAVSGKGAPPHPFTFSLGSGAPARETKGGTVHIADSRNFTVSTTIAAALVTVRPGGLREMHWHPNADEWQYWIKGKGQMTIFNTGPNAVTMDFNAGDIGYVKKNLGHYIKNTGDTDLQFLEVFRAPQFMDVSLSDWIARTPPAMVAQHLNVSEATIAKFPKNKPEVMPV</sequence>
<comment type="cofactor">
    <cofactor evidence="3">
        <name>Mn(2+)</name>
        <dbReference type="ChEBI" id="CHEBI:29035"/>
    </cofactor>
    <text evidence="3">Binds 2 manganese ions per subunit.</text>
</comment>
<dbReference type="PROSITE" id="PS51318">
    <property type="entry name" value="TAT"/>
    <property type="match status" value="1"/>
</dbReference>
<feature type="binding site" evidence="3">
    <location>
        <position position="318"/>
    </location>
    <ligand>
        <name>Mn(2+)</name>
        <dbReference type="ChEBI" id="CHEBI:29035"/>
        <label>2</label>
    </ligand>
</feature>
<dbReference type="InterPro" id="IPR011051">
    <property type="entry name" value="RmlC_Cupin_sf"/>
</dbReference>
<proteinExistence type="predicted"/>
<accession>A0A1M5KYB3</accession>
<dbReference type="InterPro" id="IPR014710">
    <property type="entry name" value="RmlC-like_jellyroll"/>
</dbReference>
<dbReference type="GO" id="GO:0033609">
    <property type="term" value="P:oxalate metabolic process"/>
    <property type="evidence" value="ECO:0007669"/>
    <property type="project" value="InterPro"/>
</dbReference>
<evidence type="ECO:0000256" key="4">
    <source>
        <dbReference type="SAM" id="MobiDB-lite"/>
    </source>
</evidence>
<dbReference type="InterPro" id="IPR051610">
    <property type="entry name" value="GPI/OXD"/>
</dbReference>
<dbReference type="AlphaFoldDB" id="A0A1M5KYB3"/>
<gene>
    <name evidence="7" type="ORF">SAMN05444169_3146</name>
</gene>
<evidence type="ECO:0000256" key="5">
    <source>
        <dbReference type="SAM" id="SignalP"/>
    </source>
</evidence>
<name>A0A1M5KYB3_9BRAD</name>
<evidence type="ECO:0000256" key="3">
    <source>
        <dbReference type="PIRSR" id="PIRSR617774-2"/>
    </source>
</evidence>
<protein>
    <submittedName>
        <fullName evidence="7">Oxalate decarboxylase</fullName>
    </submittedName>
</protein>
<dbReference type="InterPro" id="IPR017774">
    <property type="entry name" value="Bicupin_oxalate_deCO2ase/Oxase"/>
</dbReference>
<dbReference type="Pfam" id="PF00190">
    <property type="entry name" value="Cupin_1"/>
    <property type="match status" value="2"/>
</dbReference>
<dbReference type="Proteomes" id="UP000190675">
    <property type="component" value="Chromosome I"/>
</dbReference>
<feature type="signal peptide" evidence="5">
    <location>
        <begin position="1"/>
        <end position="28"/>
    </location>
</feature>
<keyword evidence="5" id="KW-0732">Signal</keyword>
<dbReference type="PANTHER" id="PTHR35848">
    <property type="entry name" value="OXALATE-BINDING PROTEIN"/>
    <property type="match status" value="1"/>
</dbReference>
<feature type="binding site" evidence="3">
    <location>
        <position position="362"/>
    </location>
    <ligand>
        <name>Mn(2+)</name>
        <dbReference type="ChEBI" id="CHEBI:29035"/>
        <label>2</label>
    </ligand>
</feature>
<feature type="binding site" evidence="3">
    <location>
        <position position="316"/>
    </location>
    <ligand>
        <name>Mn(2+)</name>
        <dbReference type="ChEBI" id="CHEBI:29035"/>
        <label>2</label>
    </ligand>
</feature>
<feature type="binding site" evidence="3">
    <location>
        <position position="323"/>
    </location>
    <ligand>
        <name>Mn(2+)</name>
        <dbReference type="ChEBI" id="CHEBI:29035"/>
        <label>2</label>
    </ligand>
</feature>
<dbReference type="GO" id="GO:0046872">
    <property type="term" value="F:metal ion binding"/>
    <property type="evidence" value="ECO:0007669"/>
    <property type="project" value="UniProtKB-KW"/>
</dbReference>
<evidence type="ECO:0000313" key="8">
    <source>
        <dbReference type="Proteomes" id="UP000190675"/>
    </source>
</evidence>
<evidence type="ECO:0000256" key="2">
    <source>
        <dbReference type="PIRSR" id="PIRSR617774-1"/>
    </source>
</evidence>
<feature type="binding site" evidence="3">
    <location>
        <position position="180"/>
    </location>
    <ligand>
        <name>Mn(2+)</name>
        <dbReference type="ChEBI" id="CHEBI:29035"/>
        <label>1</label>
    </ligand>
</feature>
<feature type="domain" description="Cupin type-1" evidence="6">
    <location>
        <begin position="270"/>
        <end position="412"/>
    </location>
</feature>
<dbReference type="InterPro" id="IPR006311">
    <property type="entry name" value="TAT_signal"/>
</dbReference>
<reference evidence="7 8" key="1">
    <citation type="submission" date="2016-11" db="EMBL/GenBank/DDBJ databases">
        <authorList>
            <person name="Jaros S."/>
            <person name="Januszkiewicz K."/>
            <person name="Wedrychowicz H."/>
        </authorList>
    </citation>
    <scope>NUCLEOTIDE SEQUENCE [LARGE SCALE GENOMIC DNA]</scope>
    <source>
        <strain evidence="7 8">GAS242</strain>
    </source>
</reference>
<dbReference type="CDD" id="cd20305">
    <property type="entry name" value="cupin_OxDC_C"/>
    <property type="match status" value="1"/>
</dbReference>
<feature type="active site" description="Proton donor" evidence="2">
    <location>
        <position position="376"/>
    </location>
</feature>
<feature type="binding site" evidence="3">
    <location>
        <position position="141"/>
    </location>
    <ligand>
        <name>Mn(2+)</name>
        <dbReference type="ChEBI" id="CHEBI:29035"/>
        <label>1</label>
    </ligand>
</feature>
<dbReference type="InterPro" id="IPR006045">
    <property type="entry name" value="Cupin_1"/>
</dbReference>